<dbReference type="CDD" id="cd06257">
    <property type="entry name" value="DnaJ"/>
    <property type="match status" value="1"/>
</dbReference>
<gene>
    <name evidence="3" type="ORF">FOZ62_018146</name>
</gene>
<comment type="caution">
    <text evidence="3">The sequence shown here is derived from an EMBL/GenBank/DDBJ whole genome shotgun (WGS) entry which is preliminary data.</text>
</comment>
<reference evidence="3 4" key="1">
    <citation type="submission" date="2020-04" db="EMBL/GenBank/DDBJ databases">
        <title>Perkinsus olseni comparative genomics.</title>
        <authorList>
            <person name="Bogema D.R."/>
        </authorList>
    </citation>
    <scope>NUCLEOTIDE SEQUENCE [LARGE SCALE GENOMIC DNA]</scope>
    <source>
        <strain evidence="3">ATCC PRA-205</strain>
    </source>
</reference>
<dbReference type="PRINTS" id="PR00625">
    <property type="entry name" value="JDOMAIN"/>
</dbReference>
<feature type="region of interest" description="Disordered" evidence="1">
    <location>
        <begin position="1"/>
        <end position="42"/>
    </location>
</feature>
<dbReference type="SUPFAM" id="SSF46565">
    <property type="entry name" value="Chaperone J-domain"/>
    <property type="match status" value="1"/>
</dbReference>
<feature type="region of interest" description="Disordered" evidence="1">
    <location>
        <begin position="493"/>
        <end position="572"/>
    </location>
</feature>
<feature type="region of interest" description="Disordered" evidence="1">
    <location>
        <begin position="667"/>
        <end position="735"/>
    </location>
</feature>
<dbReference type="Pfam" id="PF00226">
    <property type="entry name" value="DnaJ"/>
    <property type="match status" value="1"/>
</dbReference>
<dbReference type="InterPro" id="IPR011990">
    <property type="entry name" value="TPR-like_helical_dom_sf"/>
</dbReference>
<dbReference type="Gene3D" id="1.25.40.10">
    <property type="entry name" value="Tetratricopeptide repeat domain"/>
    <property type="match status" value="1"/>
</dbReference>
<dbReference type="SMART" id="SM00271">
    <property type="entry name" value="DnaJ"/>
    <property type="match status" value="1"/>
</dbReference>
<feature type="compositionally biased region" description="Low complexity" evidence="1">
    <location>
        <begin position="493"/>
        <end position="512"/>
    </location>
</feature>
<dbReference type="InterPro" id="IPR036869">
    <property type="entry name" value="J_dom_sf"/>
</dbReference>
<dbReference type="InterPro" id="IPR052758">
    <property type="entry name" value="SRC_co-chaperone"/>
</dbReference>
<feature type="compositionally biased region" description="Basic and acidic residues" evidence="1">
    <location>
        <begin position="619"/>
        <end position="630"/>
    </location>
</feature>
<feature type="region of interest" description="Disordered" evidence="1">
    <location>
        <begin position="614"/>
        <end position="655"/>
    </location>
</feature>
<feature type="compositionally biased region" description="Polar residues" evidence="1">
    <location>
        <begin position="1"/>
        <end position="12"/>
    </location>
</feature>
<dbReference type="Proteomes" id="UP000574390">
    <property type="component" value="Unassembled WGS sequence"/>
</dbReference>
<dbReference type="AlphaFoldDB" id="A0A7J6UBJ4"/>
<dbReference type="Gene3D" id="1.10.287.110">
    <property type="entry name" value="DnaJ domain"/>
    <property type="match status" value="1"/>
</dbReference>
<organism evidence="3 4">
    <name type="scientific">Perkinsus olseni</name>
    <name type="common">Perkinsus atlanticus</name>
    <dbReference type="NCBI Taxonomy" id="32597"/>
    <lineage>
        <taxon>Eukaryota</taxon>
        <taxon>Sar</taxon>
        <taxon>Alveolata</taxon>
        <taxon>Perkinsozoa</taxon>
        <taxon>Perkinsea</taxon>
        <taxon>Perkinsida</taxon>
        <taxon>Perkinsidae</taxon>
        <taxon>Perkinsus</taxon>
    </lineage>
</organism>
<proteinExistence type="predicted"/>
<accession>A0A7J6UBJ4</accession>
<feature type="compositionally biased region" description="Polar residues" evidence="1">
    <location>
        <begin position="686"/>
        <end position="699"/>
    </location>
</feature>
<feature type="compositionally biased region" description="Basic and acidic residues" evidence="1">
    <location>
        <begin position="542"/>
        <end position="553"/>
    </location>
</feature>
<dbReference type="PROSITE" id="PS50076">
    <property type="entry name" value="DNAJ_2"/>
    <property type="match status" value="1"/>
</dbReference>
<protein>
    <recommendedName>
        <fullName evidence="2">J domain-containing protein</fullName>
    </recommendedName>
</protein>
<feature type="domain" description="J" evidence="2">
    <location>
        <begin position="417"/>
        <end position="487"/>
    </location>
</feature>
<feature type="compositionally biased region" description="Low complexity" evidence="1">
    <location>
        <begin position="558"/>
        <end position="567"/>
    </location>
</feature>
<dbReference type="EMBL" id="JABANM010001273">
    <property type="protein sequence ID" value="KAF4754562.1"/>
    <property type="molecule type" value="Genomic_DNA"/>
</dbReference>
<dbReference type="InterPro" id="IPR001623">
    <property type="entry name" value="DnaJ_domain"/>
</dbReference>
<evidence type="ECO:0000313" key="4">
    <source>
        <dbReference type="Proteomes" id="UP000574390"/>
    </source>
</evidence>
<evidence type="ECO:0000259" key="2">
    <source>
        <dbReference type="PROSITE" id="PS50076"/>
    </source>
</evidence>
<dbReference type="SUPFAM" id="SSF48452">
    <property type="entry name" value="TPR-like"/>
    <property type="match status" value="1"/>
</dbReference>
<sequence>VYFNNNNSMQQPDTHHHTHHLSSGRTSMWKSSSCTHGASRVSNVQQPCSTWMDDIRGKLEVRLDNVVKLMMEDITMVMENSRNTTADGGKKTASPPPSKEYVDRATSPIISSSSQYDVSLGSSDVPDMPRIRNTTVALLFEASAAAASPTVDGPTPVGGGGGYDDGKEAVMRVDRVLRGWLSETLPLKEVVVESLLAAAAPNVHYADAMLNWMTRKDTLDVLLQLVNKGATVDIIELLLQRLVTPTTPSPPDTCSEDSDDADNRDMVHVLRRCLYHQHREESMAEGVADILKSQLIVAESLVGNNCYRSADYRGAAESYKAAIDVITQLPHHPPLHTDNLVKLRYNLARALYRLGEWTNAVVECDACLALDASYANARVQRAQCHTALLRFEEAAKDYQLLGWTSKANEVGRLATCDHYTVLRLPHYANDNDVKTAFRDLARLWHPDKNGHRTTDEIKRCHAWFHRIQESYRVLTDPIERMEYDLLLRRTTIGGSTTSSSSSAHTAAAANITPTPPSTPSQYFNTTNEENRGGSQGRRTRRREATIRQKDRVPLPRRSSSPHQQQQQSDDEAVGEFTFITAHTEAGPAAAAHHHTHSTASANTVRYHHYDGHTTLAEGSRGESAAKRDGYQQDEADADDAKPSSSSFTTRRDAGGIQAGFAGLKSRMSEVFSSRPSEWRRGGLNKQGPSTRHSRSTSALISDGQHDDDDENMDVCGGQDHDFDDDDDDATDGFCNSDKNGNENIFRQWWDAAASSSPLTKARRRRRRTTTFVNKANDDDKGVWVSGNHPFPHLDQSTRRQTSVGPLRADTHN</sequence>
<feature type="compositionally biased region" description="Acidic residues" evidence="1">
    <location>
        <begin position="721"/>
        <end position="730"/>
    </location>
</feature>
<evidence type="ECO:0000256" key="1">
    <source>
        <dbReference type="SAM" id="MobiDB-lite"/>
    </source>
</evidence>
<name>A0A7J6UBJ4_PEROL</name>
<feature type="non-terminal residue" evidence="3">
    <location>
        <position position="812"/>
    </location>
</feature>
<evidence type="ECO:0000313" key="3">
    <source>
        <dbReference type="EMBL" id="KAF4754562.1"/>
    </source>
</evidence>
<feature type="compositionally biased region" description="Polar residues" evidence="1">
    <location>
        <begin position="23"/>
        <end position="42"/>
    </location>
</feature>
<dbReference type="PANTHER" id="PTHR44200">
    <property type="entry name" value="DNAJ HOMOLOG SUBFAMILY C MEMBER 7"/>
    <property type="match status" value="1"/>
</dbReference>
<feature type="region of interest" description="Disordered" evidence="1">
    <location>
        <begin position="80"/>
        <end position="103"/>
    </location>
</feature>
<feature type="region of interest" description="Disordered" evidence="1">
    <location>
        <begin position="776"/>
        <end position="812"/>
    </location>
</feature>
<dbReference type="PANTHER" id="PTHR44200:SF1">
    <property type="entry name" value="DNAJ HOMOLOG SUBFAMILY C MEMBER 7"/>
    <property type="match status" value="1"/>
</dbReference>